<dbReference type="PANTHER" id="PTHR33797:SF2">
    <property type="entry name" value="ORGANIC HYDROPEROXIDE RESISTANCE PROTEIN-LIKE"/>
    <property type="match status" value="1"/>
</dbReference>
<dbReference type="RefSeq" id="WP_067876080.1">
    <property type="nucleotide sequence ID" value="NZ_JAAXOP010000010.1"/>
</dbReference>
<dbReference type="AlphaFoldDB" id="A0A846Y1Y6"/>
<name>A0A846Y1Y6_9NOCA</name>
<dbReference type="Gene3D" id="2.20.25.10">
    <property type="match status" value="1"/>
</dbReference>
<dbReference type="SUPFAM" id="SSF82784">
    <property type="entry name" value="OsmC-like"/>
    <property type="match status" value="1"/>
</dbReference>
<keyword evidence="3" id="KW-1185">Reference proteome</keyword>
<reference evidence="2 3" key="1">
    <citation type="submission" date="2020-04" db="EMBL/GenBank/DDBJ databases">
        <title>MicrobeNet Type strains.</title>
        <authorList>
            <person name="Nicholson A.C."/>
        </authorList>
    </citation>
    <scope>NUCLEOTIDE SEQUENCE [LARGE SCALE GENOMIC DNA]</scope>
    <source>
        <strain evidence="2 3">JCM 12354</strain>
    </source>
</reference>
<accession>A0A846Y1Y6</accession>
<dbReference type="EMBL" id="JAAXOP010000010">
    <property type="protein sequence ID" value="NKY52195.1"/>
    <property type="molecule type" value="Genomic_DNA"/>
</dbReference>
<evidence type="ECO:0000313" key="3">
    <source>
        <dbReference type="Proteomes" id="UP000565711"/>
    </source>
</evidence>
<dbReference type="InterPro" id="IPR036102">
    <property type="entry name" value="OsmC/Ohrsf"/>
</dbReference>
<dbReference type="NCBIfam" id="TIGR03561">
    <property type="entry name" value="organ_hyd_perox"/>
    <property type="match status" value="1"/>
</dbReference>
<gene>
    <name evidence="2" type="ORF">HGA08_18415</name>
</gene>
<dbReference type="GO" id="GO:0006979">
    <property type="term" value="P:response to oxidative stress"/>
    <property type="evidence" value="ECO:0007669"/>
    <property type="project" value="InterPro"/>
</dbReference>
<dbReference type="PANTHER" id="PTHR33797">
    <property type="entry name" value="ORGANIC HYDROPEROXIDE RESISTANCE PROTEIN-LIKE"/>
    <property type="match status" value="1"/>
</dbReference>
<dbReference type="Pfam" id="PF02566">
    <property type="entry name" value="OsmC"/>
    <property type="match status" value="1"/>
</dbReference>
<evidence type="ECO:0000313" key="2">
    <source>
        <dbReference type="EMBL" id="NKY52195.1"/>
    </source>
</evidence>
<comment type="similarity">
    <text evidence="1">Belongs to the OsmC/Ohr family.</text>
</comment>
<dbReference type="Gene3D" id="3.30.300.20">
    <property type="match status" value="1"/>
</dbReference>
<dbReference type="InterPro" id="IPR019953">
    <property type="entry name" value="OHR"/>
</dbReference>
<organism evidence="2 3">
    <name type="scientific">Nocardia vermiculata</name>
    <dbReference type="NCBI Taxonomy" id="257274"/>
    <lineage>
        <taxon>Bacteria</taxon>
        <taxon>Bacillati</taxon>
        <taxon>Actinomycetota</taxon>
        <taxon>Actinomycetes</taxon>
        <taxon>Mycobacteriales</taxon>
        <taxon>Nocardiaceae</taxon>
        <taxon>Nocardia</taxon>
    </lineage>
</organism>
<dbReference type="Proteomes" id="UP000565711">
    <property type="component" value="Unassembled WGS sequence"/>
</dbReference>
<comment type="caution">
    <text evidence="2">The sequence shown here is derived from an EMBL/GenBank/DDBJ whole genome shotgun (WGS) entry which is preliminary data.</text>
</comment>
<sequence length="148" mass="15315">MSEVVRKKRPSRNAAQAIASGDGRNGIVRTPDGNLDITLAVPEPMGGTGQGTNPEQLFAAGYSACFHSAVRTLAKEHGADTADSAVAAEVGIGADGAGGYLLEVVLEVSLPRVDATLARTLADSAHEVCPYSRATRGNIEVDIRIAED</sequence>
<dbReference type="InterPro" id="IPR003718">
    <property type="entry name" value="OsmC/Ohr_fam"/>
</dbReference>
<protein>
    <submittedName>
        <fullName evidence="2">Organic hydroperoxide resistance protein</fullName>
    </submittedName>
</protein>
<proteinExistence type="inferred from homology"/>
<evidence type="ECO:0000256" key="1">
    <source>
        <dbReference type="ARBA" id="ARBA00007378"/>
    </source>
</evidence>
<dbReference type="InterPro" id="IPR015946">
    <property type="entry name" value="KH_dom-like_a/b"/>
</dbReference>